<evidence type="ECO:0000259" key="2">
    <source>
        <dbReference type="Pfam" id="PF12704"/>
    </source>
</evidence>
<feature type="domain" description="MacB-like periplasmic core" evidence="2">
    <location>
        <begin position="23"/>
        <end position="228"/>
    </location>
</feature>
<dbReference type="RefSeq" id="WP_009579293.1">
    <property type="nucleotide sequence ID" value="NZ_AMZN01000027.1"/>
</dbReference>
<dbReference type="Proteomes" id="UP000011135">
    <property type="component" value="Unassembled WGS sequence"/>
</dbReference>
<dbReference type="InterPro" id="IPR025857">
    <property type="entry name" value="MacB_PCD"/>
</dbReference>
<evidence type="ECO:0000256" key="1">
    <source>
        <dbReference type="SAM" id="Phobius"/>
    </source>
</evidence>
<evidence type="ECO:0000313" key="4">
    <source>
        <dbReference type="Proteomes" id="UP000011135"/>
    </source>
</evidence>
<name>L8JWV1_9BACT</name>
<gene>
    <name evidence="3" type="ORF">C900_01851</name>
</gene>
<sequence length="237" mass="25985">MLKKILISCFLALQNIRSNFFHTILSVLGIVIGVAALVAILSLIDGMEKFAHEQISKTTSLEAVILQPQLYEQTDGVRMKKENYVYIDYRYFQQLQEQVKEVAAGYMLTTEPKRISVKDAKEKHGIYLSGVTKGIGPAVEVVKGEGFSEAELTSGAKVAVLTEELELKMANQDSSVSLLGKSVVIEDQEYLVKGIIKADGQEAIAAIPITAIDPAKLRESPPQIIFQAYSVELVPGI</sequence>
<dbReference type="GO" id="GO:0005886">
    <property type="term" value="C:plasma membrane"/>
    <property type="evidence" value="ECO:0007669"/>
    <property type="project" value="TreeGrafter"/>
</dbReference>
<proteinExistence type="predicted"/>
<accession>L8JWV1</accession>
<dbReference type="Pfam" id="PF12704">
    <property type="entry name" value="MacB_PCD"/>
    <property type="match status" value="1"/>
</dbReference>
<comment type="caution">
    <text evidence="3">The sequence shown here is derived from an EMBL/GenBank/DDBJ whole genome shotgun (WGS) entry which is preliminary data.</text>
</comment>
<keyword evidence="1" id="KW-1133">Transmembrane helix</keyword>
<keyword evidence="1" id="KW-0472">Membrane</keyword>
<dbReference type="InterPro" id="IPR050250">
    <property type="entry name" value="Macrolide_Exporter_MacB"/>
</dbReference>
<keyword evidence="1" id="KW-0812">Transmembrane</keyword>
<dbReference type="AlphaFoldDB" id="L8JWV1"/>
<dbReference type="PANTHER" id="PTHR30572">
    <property type="entry name" value="MEMBRANE COMPONENT OF TRANSPORTER-RELATED"/>
    <property type="match status" value="1"/>
</dbReference>
<dbReference type="PANTHER" id="PTHR30572:SF4">
    <property type="entry name" value="ABC TRANSPORTER PERMEASE YTRF"/>
    <property type="match status" value="1"/>
</dbReference>
<dbReference type="EMBL" id="AMZN01000027">
    <property type="protein sequence ID" value="ELR72109.1"/>
    <property type="molecule type" value="Genomic_DNA"/>
</dbReference>
<dbReference type="GO" id="GO:0022857">
    <property type="term" value="F:transmembrane transporter activity"/>
    <property type="evidence" value="ECO:0007669"/>
    <property type="project" value="TreeGrafter"/>
</dbReference>
<feature type="transmembrane region" description="Helical" evidence="1">
    <location>
        <begin position="20"/>
        <end position="44"/>
    </location>
</feature>
<evidence type="ECO:0000313" key="3">
    <source>
        <dbReference type="EMBL" id="ELR72109.1"/>
    </source>
</evidence>
<protein>
    <submittedName>
        <fullName evidence="3">ABC transporter efflux protein</fullName>
    </submittedName>
</protein>
<organism evidence="3 4">
    <name type="scientific">Fulvivirga imtechensis AK7</name>
    <dbReference type="NCBI Taxonomy" id="1237149"/>
    <lineage>
        <taxon>Bacteria</taxon>
        <taxon>Pseudomonadati</taxon>
        <taxon>Bacteroidota</taxon>
        <taxon>Cytophagia</taxon>
        <taxon>Cytophagales</taxon>
        <taxon>Fulvivirgaceae</taxon>
        <taxon>Fulvivirga</taxon>
    </lineage>
</organism>
<dbReference type="STRING" id="1237149.C900_01851"/>
<keyword evidence="4" id="KW-1185">Reference proteome</keyword>
<dbReference type="eggNOG" id="COG0577">
    <property type="taxonomic scope" value="Bacteria"/>
</dbReference>
<reference evidence="3 4" key="1">
    <citation type="submission" date="2012-12" db="EMBL/GenBank/DDBJ databases">
        <title>Genome assembly of Fulvivirga imtechensis AK7.</title>
        <authorList>
            <person name="Nupur N."/>
            <person name="Khatri I."/>
            <person name="Kumar R."/>
            <person name="Subramanian S."/>
            <person name="Pinnaka A."/>
        </authorList>
    </citation>
    <scope>NUCLEOTIDE SEQUENCE [LARGE SCALE GENOMIC DNA]</scope>
    <source>
        <strain evidence="3 4">AK7</strain>
    </source>
</reference>